<comment type="subcellular location">
    <subcellularLocation>
        <location evidence="3 20">Cytoplasm</location>
    </subcellularLocation>
</comment>
<keyword evidence="23" id="KW-1185">Reference proteome</keyword>
<dbReference type="EC" id="1.3.1.98" evidence="6 20"/>
<comment type="catalytic activity">
    <reaction evidence="19 20">
        <text>UDP-N-acetyl-alpha-D-muramate + NADP(+) = UDP-N-acetyl-3-O-(1-carboxyvinyl)-alpha-D-glucosamine + NADPH + H(+)</text>
        <dbReference type="Rhea" id="RHEA:12248"/>
        <dbReference type="ChEBI" id="CHEBI:15378"/>
        <dbReference type="ChEBI" id="CHEBI:57783"/>
        <dbReference type="ChEBI" id="CHEBI:58349"/>
        <dbReference type="ChEBI" id="CHEBI:68483"/>
        <dbReference type="ChEBI" id="CHEBI:70757"/>
        <dbReference type="EC" id="1.3.1.98"/>
    </reaction>
</comment>
<evidence type="ECO:0000256" key="15">
    <source>
        <dbReference type="ARBA" id="ARBA00023002"/>
    </source>
</evidence>
<evidence type="ECO:0000256" key="18">
    <source>
        <dbReference type="ARBA" id="ARBA00031026"/>
    </source>
</evidence>
<dbReference type="Pfam" id="PF01565">
    <property type="entry name" value="FAD_binding_4"/>
    <property type="match status" value="1"/>
</dbReference>
<evidence type="ECO:0000256" key="10">
    <source>
        <dbReference type="ARBA" id="ARBA00022630"/>
    </source>
</evidence>
<dbReference type="PANTHER" id="PTHR21071:SF4">
    <property type="entry name" value="UDP-N-ACETYLENOLPYRUVOYLGLUCOSAMINE REDUCTASE"/>
    <property type="match status" value="1"/>
</dbReference>
<dbReference type="InterPro" id="IPR036635">
    <property type="entry name" value="MurB_C_sf"/>
</dbReference>
<dbReference type="InterPro" id="IPR003170">
    <property type="entry name" value="MurB"/>
</dbReference>
<dbReference type="EMBL" id="JBFWIC010000005">
    <property type="protein sequence ID" value="MEZ0474017.1"/>
    <property type="molecule type" value="Genomic_DNA"/>
</dbReference>
<evidence type="ECO:0000256" key="12">
    <source>
        <dbReference type="ARBA" id="ARBA00022857"/>
    </source>
</evidence>
<keyword evidence="16 20" id="KW-0131">Cell cycle</keyword>
<evidence type="ECO:0000256" key="17">
    <source>
        <dbReference type="ARBA" id="ARBA00023316"/>
    </source>
</evidence>
<dbReference type="PANTHER" id="PTHR21071">
    <property type="entry name" value="UDP-N-ACETYLENOLPYRUVOYLGLUCOSAMINE REDUCTASE"/>
    <property type="match status" value="1"/>
</dbReference>
<keyword evidence="17 20" id="KW-0961">Cell wall biogenesis/degradation</keyword>
<keyword evidence="14 20" id="KW-0573">Peptidoglycan synthesis</keyword>
<dbReference type="InterPro" id="IPR011601">
    <property type="entry name" value="MurB_C"/>
</dbReference>
<sequence>MPDHRRSGLITGLERSAPGAVSTDVDLAPLSRWKIGGRASVYVEPRSSAEAAAVMAVMSDRPEPLFVMGDASNVLLDSAGFDGVVVRIGRRMSRMAIVGRTVWAEAGIWVPRFARNVGCSGLDGIQHVIGIPGTLGGLVLMNGGSQRKGIGLNVSSVLCSDEQGRLFELDRAACEFSYRASSLQQRRAVILEATLALERGDASAIRREMIEIMRSRRARFPKRLPNCGSTFLSDPAMYATVGPPGKAIEDAGLKGVRRGNAQVSPMHANFIVNLGGASSDDVLWLIARLRHEVRVRTGYAMDCEVRHLSPDGLLRPAHEAAEERWPVRAEAADVA</sequence>
<evidence type="ECO:0000256" key="9">
    <source>
        <dbReference type="ARBA" id="ARBA00022618"/>
    </source>
</evidence>
<dbReference type="HAMAP" id="MF_00037">
    <property type="entry name" value="MurB"/>
    <property type="match status" value="1"/>
</dbReference>
<comment type="pathway">
    <text evidence="4 20">Cell wall biogenesis; peptidoglycan biosynthesis.</text>
</comment>
<evidence type="ECO:0000256" key="3">
    <source>
        <dbReference type="ARBA" id="ARBA00004496"/>
    </source>
</evidence>
<evidence type="ECO:0000256" key="14">
    <source>
        <dbReference type="ARBA" id="ARBA00022984"/>
    </source>
</evidence>
<accession>A0ABV4HQK9</accession>
<feature type="active site" evidence="20">
    <location>
        <position position="304"/>
    </location>
</feature>
<dbReference type="InterPro" id="IPR016167">
    <property type="entry name" value="FAD-bd_PCMH_sub1"/>
</dbReference>
<reference evidence="22 23" key="1">
    <citation type="submission" date="2024-07" db="EMBL/GenBank/DDBJ databases">
        <title>Luteimonas salilacus sp. nov., isolated from the shore soil of Salt Lake in Tibet of China.</title>
        <authorList>
            <person name="Zhang X."/>
            <person name="Li A."/>
        </authorList>
    </citation>
    <scope>NUCLEOTIDE SEQUENCE [LARGE SCALE GENOMIC DNA]</scope>
    <source>
        <strain evidence="22 23">B3-2-R+30</strain>
    </source>
</reference>
<comment type="function">
    <text evidence="2 20">Cell wall formation.</text>
</comment>
<proteinExistence type="inferred from homology"/>
<dbReference type="RefSeq" id="WP_370564004.1">
    <property type="nucleotide sequence ID" value="NZ_JBFWIB010000006.1"/>
</dbReference>
<comment type="cofactor">
    <cofactor evidence="1 20">
        <name>FAD</name>
        <dbReference type="ChEBI" id="CHEBI:57692"/>
    </cofactor>
</comment>
<dbReference type="InterPro" id="IPR006094">
    <property type="entry name" value="Oxid_FAD_bind_N"/>
</dbReference>
<evidence type="ECO:0000256" key="7">
    <source>
        <dbReference type="ARBA" id="ARBA00015188"/>
    </source>
</evidence>
<gene>
    <name evidence="20 22" type="primary">murB</name>
    <name evidence="22" type="ORF">AB6713_05215</name>
</gene>
<name>A0ABV4HQK9_9GAMM</name>
<protein>
    <recommendedName>
        <fullName evidence="7 20">UDP-N-acetylenolpyruvoylglucosamine reductase</fullName>
        <ecNumber evidence="6 20">1.3.1.98</ecNumber>
    </recommendedName>
    <alternativeName>
        <fullName evidence="18 20">UDP-N-acetylmuramate dehydrogenase</fullName>
    </alternativeName>
</protein>
<keyword evidence="10 20" id="KW-0285">Flavoprotein</keyword>
<dbReference type="SUPFAM" id="SSF56176">
    <property type="entry name" value="FAD-binding/transporter-associated domain-like"/>
    <property type="match status" value="1"/>
</dbReference>
<evidence type="ECO:0000256" key="6">
    <source>
        <dbReference type="ARBA" id="ARBA00012518"/>
    </source>
</evidence>
<evidence type="ECO:0000256" key="20">
    <source>
        <dbReference type="HAMAP-Rule" id="MF_00037"/>
    </source>
</evidence>
<evidence type="ECO:0000256" key="4">
    <source>
        <dbReference type="ARBA" id="ARBA00004752"/>
    </source>
</evidence>
<keyword evidence="8 20" id="KW-0963">Cytoplasm</keyword>
<comment type="similarity">
    <text evidence="5 20">Belongs to the MurB family.</text>
</comment>
<keyword evidence="12 20" id="KW-0521">NADP</keyword>
<comment type="caution">
    <text evidence="22">The sequence shown here is derived from an EMBL/GenBank/DDBJ whole genome shotgun (WGS) entry which is preliminary data.</text>
</comment>
<evidence type="ECO:0000256" key="8">
    <source>
        <dbReference type="ARBA" id="ARBA00022490"/>
    </source>
</evidence>
<evidence type="ECO:0000256" key="1">
    <source>
        <dbReference type="ARBA" id="ARBA00001974"/>
    </source>
</evidence>
<dbReference type="GO" id="GO:0008762">
    <property type="term" value="F:UDP-N-acetylmuramate dehydrogenase activity"/>
    <property type="evidence" value="ECO:0007669"/>
    <property type="project" value="UniProtKB-EC"/>
</dbReference>
<dbReference type="InterPro" id="IPR016166">
    <property type="entry name" value="FAD-bd_PCMH"/>
</dbReference>
<dbReference type="Gene3D" id="3.30.465.10">
    <property type="match status" value="1"/>
</dbReference>
<evidence type="ECO:0000256" key="2">
    <source>
        <dbReference type="ARBA" id="ARBA00003921"/>
    </source>
</evidence>
<dbReference type="Gene3D" id="3.30.43.10">
    <property type="entry name" value="Uridine Diphospho-n-acetylenolpyruvylglucosamine Reductase, domain 2"/>
    <property type="match status" value="1"/>
</dbReference>
<feature type="domain" description="FAD-binding PCMH-type" evidence="21">
    <location>
        <begin position="35"/>
        <end position="200"/>
    </location>
</feature>
<dbReference type="InterPro" id="IPR016169">
    <property type="entry name" value="FAD-bd_PCMH_sub2"/>
</dbReference>
<keyword evidence="9 20" id="KW-0132">Cell division</keyword>
<dbReference type="SUPFAM" id="SSF56194">
    <property type="entry name" value="Uridine diphospho-N-Acetylenolpyruvylglucosamine reductase, MurB, C-terminal domain"/>
    <property type="match status" value="1"/>
</dbReference>
<evidence type="ECO:0000256" key="16">
    <source>
        <dbReference type="ARBA" id="ARBA00023306"/>
    </source>
</evidence>
<feature type="active site" description="Proton donor" evidence="20">
    <location>
        <position position="229"/>
    </location>
</feature>
<evidence type="ECO:0000256" key="13">
    <source>
        <dbReference type="ARBA" id="ARBA00022960"/>
    </source>
</evidence>
<organism evidence="22 23">
    <name type="scientific">Luteimonas salinilitoris</name>
    <dbReference type="NCBI Taxonomy" id="3237697"/>
    <lineage>
        <taxon>Bacteria</taxon>
        <taxon>Pseudomonadati</taxon>
        <taxon>Pseudomonadota</taxon>
        <taxon>Gammaproteobacteria</taxon>
        <taxon>Lysobacterales</taxon>
        <taxon>Lysobacteraceae</taxon>
        <taxon>Luteimonas</taxon>
    </lineage>
</organism>
<dbReference type="InterPro" id="IPR036318">
    <property type="entry name" value="FAD-bd_PCMH-like_sf"/>
</dbReference>
<dbReference type="Pfam" id="PF02873">
    <property type="entry name" value="MurB_C"/>
    <property type="match status" value="1"/>
</dbReference>
<dbReference type="PROSITE" id="PS51387">
    <property type="entry name" value="FAD_PCMH"/>
    <property type="match status" value="1"/>
</dbReference>
<dbReference type="NCBIfam" id="TIGR00179">
    <property type="entry name" value="murB"/>
    <property type="match status" value="1"/>
</dbReference>
<evidence type="ECO:0000259" key="21">
    <source>
        <dbReference type="PROSITE" id="PS51387"/>
    </source>
</evidence>
<keyword evidence="13 20" id="KW-0133">Cell shape</keyword>
<dbReference type="Gene3D" id="3.90.78.10">
    <property type="entry name" value="UDP-N-acetylenolpyruvoylglucosamine reductase, C-terminal domain"/>
    <property type="match status" value="1"/>
</dbReference>
<feature type="active site" evidence="20">
    <location>
        <position position="179"/>
    </location>
</feature>
<evidence type="ECO:0000313" key="22">
    <source>
        <dbReference type="EMBL" id="MEZ0474017.1"/>
    </source>
</evidence>
<keyword evidence="15 20" id="KW-0560">Oxidoreductase</keyword>
<evidence type="ECO:0000256" key="11">
    <source>
        <dbReference type="ARBA" id="ARBA00022827"/>
    </source>
</evidence>
<evidence type="ECO:0000256" key="19">
    <source>
        <dbReference type="ARBA" id="ARBA00048914"/>
    </source>
</evidence>
<dbReference type="Proteomes" id="UP001566331">
    <property type="component" value="Unassembled WGS sequence"/>
</dbReference>
<evidence type="ECO:0000256" key="5">
    <source>
        <dbReference type="ARBA" id="ARBA00010485"/>
    </source>
</evidence>
<evidence type="ECO:0000313" key="23">
    <source>
        <dbReference type="Proteomes" id="UP001566331"/>
    </source>
</evidence>
<keyword evidence="11 20" id="KW-0274">FAD</keyword>